<dbReference type="InterPro" id="IPR045509">
    <property type="entry name" value="HD_assoc_2"/>
</dbReference>
<dbReference type="Pfam" id="PF19276">
    <property type="entry name" value="HD_assoc_2"/>
    <property type="match status" value="1"/>
</dbReference>
<dbReference type="PANTHER" id="PTHR11373">
    <property type="entry name" value="DEOXYNUCLEOSIDE TRIPHOSPHATE TRIPHOSPHOHYDROLASE"/>
    <property type="match status" value="1"/>
</dbReference>
<dbReference type="Gene3D" id="1.10.3210.10">
    <property type="entry name" value="Hypothetical protein af1432"/>
    <property type="match status" value="1"/>
</dbReference>
<dbReference type="AlphaFoldDB" id="A0A0H3UA75"/>
<feature type="domain" description="HD/PDEase" evidence="1">
    <location>
        <begin position="51"/>
        <end position="188"/>
    </location>
</feature>
<name>A0A0H3UA75_9BACT</name>
<evidence type="ECO:0000313" key="2">
    <source>
        <dbReference type="EMBL" id="AIF26848.1"/>
    </source>
</evidence>
<proteinExistence type="predicted"/>
<evidence type="ECO:0000259" key="1">
    <source>
        <dbReference type="SMART" id="SM00471"/>
    </source>
</evidence>
<dbReference type="SUPFAM" id="SSF109604">
    <property type="entry name" value="HD-domain/PDEase-like"/>
    <property type="match status" value="1"/>
</dbReference>
<dbReference type="GO" id="GO:0006203">
    <property type="term" value="P:dGTP catabolic process"/>
    <property type="evidence" value="ECO:0007669"/>
    <property type="project" value="TreeGrafter"/>
</dbReference>
<dbReference type="Pfam" id="PF01966">
    <property type="entry name" value="HD"/>
    <property type="match status" value="1"/>
</dbReference>
<keyword evidence="2" id="KW-0378">Hydrolase</keyword>
<protein>
    <submittedName>
        <fullName evidence="2">Putative metal dependent phosphohydrolase</fullName>
    </submittedName>
</protein>
<sequence>MPSKQKIINDPVFGFVRIKSDLLFDILEHPYVQRLGRIKQLGVSNLVYPGAVHTRLLHSLGAMHLMHEAIHNLREKDIEVSKSEEIASMAAILLHDVGHGPFSHVLENTLVNGVSHEEISLLMMQQINLDLTQNQQMNLDGEVERPLDEAIAIFKDEYPRHFLHQLISSQLDVDRMDYLSRDSFFCGVTEGSIASQRILKMLNVADDRLVIDSKGIYSVEKFLVARRLMYWQVYLHKTSVAAEQLLISILTRAKELAAQGKDVFGTPALRYFLYRNVSREDFTLGSEALRQYALLDDTDIHSALKVWGESDDVVLATLSRAYSERRLFKSRELLSPLTDEERQELREQYAERFGIGEKEAEHFFADHIIQSRAYSDKDDAIDLLYADGTIRNIADASDMWNLKALTKKVQHDYLYFYK</sequence>
<organism evidence="2">
    <name type="scientific">uncultured bacterium fosmid pJB102C1</name>
    <dbReference type="NCBI Taxonomy" id="1478050"/>
    <lineage>
        <taxon>Bacteria</taxon>
        <taxon>environmental samples</taxon>
    </lineage>
</organism>
<dbReference type="GO" id="GO:0008832">
    <property type="term" value="F:dGTPase activity"/>
    <property type="evidence" value="ECO:0007669"/>
    <property type="project" value="TreeGrafter"/>
</dbReference>
<reference evidence="2" key="1">
    <citation type="submission" date="2013-08" db="EMBL/GenBank/DDBJ databases">
        <title>Comparison of modified E. coli strains.</title>
        <authorList>
            <person name="Juergensen J."/>
            <person name="Bonge A."/>
            <person name="Streit W.R."/>
        </authorList>
    </citation>
    <scope>NUCLEOTIDE SEQUENCE</scope>
</reference>
<dbReference type="PANTHER" id="PTHR11373:SF4">
    <property type="entry name" value="DEOXYNUCLEOSIDE TRIPHOSPHATE TRIPHOSPHOHYDROLASE SAMHD1"/>
    <property type="match status" value="1"/>
</dbReference>
<dbReference type="InterPro" id="IPR003607">
    <property type="entry name" value="HD/PDEase_dom"/>
</dbReference>
<accession>A0A0H3UA75</accession>
<dbReference type="InterPro" id="IPR050135">
    <property type="entry name" value="dGTPase-like"/>
</dbReference>
<dbReference type="SMART" id="SM00471">
    <property type="entry name" value="HDc"/>
    <property type="match status" value="1"/>
</dbReference>
<dbReference type="InterPro" id="IPR006674">
    <property type="entry name" value="HD_domain"/>
</dbReference>
<dbReference type="CDD" id="cd00077">
    <property type="entry name" value="HDc"/>
    <property type="match status" value="1"/>
</dbReference>
<dbReference type="EMBL" id="KF540248">
    <property type="protein sequence ID" value="AIF26848.1"/>
    <property type="molecule type" value="Genomic_DNA"/>
</dbReference>